<reference evidence="3 4" key="1">
    <citation type="submission" date="2017-06" db="EMBL/GenBank/DDBJ databases">
        <title>the draft geome sequence of Illustriluteabacillus marina B3227.</title>
        <authorList>
            <person name="He R.-H."/>
            <person name="Du Z.-J."/>
        </authorList>
    </citation>
    <scope>NUCLEOTIDE SEQUENCE [LARGE SCALE GENOMIC DNA]</scope>
    <source>
        <strain evidence="3 4">B3227</strain>
    </source>
</reference>
<accession>A0A2I0QVP1</accession>
<keyword evidence="2" id="KW-0812">Transmembrane</keyword>
<proteinExistence type="predicted"/>
<keyword evidence="2" id="KW-0472">Membrane</keyword>
<evidence type="ECO:0000313" key="4">
    <source>
        <dbReference type="Proteomes" id="UP000243524"/>
    </source>
</evidence>
<organism evidence="3 4">
    <name type="scientific">Halalkalibacillus sediminis</name>
    <dbReference type="NCBI Taxonomy" id="2018042"/>
    <lineage>
        <taxon>Bacteria</taxon>
        <taxon>Bacillati</taxon>
        <taxon>Bacillota</taxon>
        <taxon>Bacilli</taxon>
        <taxon>Bacillales</taxon>
        <taxon>Bacillaceae</taxon>
        <taxon>Halalkalibacillus</taxon>
    </lineage>
</organism>
<dbReference type="Proteomes" id="UP000243524">
    <property type="component" value="Unassembled WGS sequence"/>
</dbReference>
<feature type="transmembrane region" description="Helical" evidence="2">
    <location>
        <begin position="259"/>
        <end position="280"/>
    </location>
</feature>
<keyword evidence="4" id="KW-1185">Reference proteome</keyword>
<evidence type="ECO:0000256" key="2">
    <source>
        <dbReference type="SAM" id="Phobius"/>
    </source>
</evidence>
<dbReference type="EMBL" id="PJNH01000001">
    <property type="protein sequence ID" value="PKR78405.1"/>
    <property type="molecule type" value="Genomic_DNA"/>
</dbReference>
<evidence type="ECO:0000313" key="3">
    <source>
        <dbReference type="EMBL" id="PKR78405.1"/>
    </source>
</evidence>
<protein>
    <recommendedName>
        <fullName evidence="5">ABC transporter permease</fullName>
    </recommendedName>
</protein>
<keyword evidence="2" id="KW-1133">Transmembrane helix</keyword>
<keyword evidence="1" id="KW-0175">Coiled coil</keyword>
<feature type="transmembrane region" description="Helical" evidence="2">
    <location>
        <begin position="292"/>
        <end position="312"/>
    </location>
</feature>
<feature type="transmembrane region" description="Helical" evidence="2">
    <location>
        <begin position="215"/>
        <end position="233"/>
    </location>
</feature>
<dbReference type="AlphaFoldDB" id="A0A2I0QVP1"/>
<gene>
    <name evidence="3" type="ORF">CEY16_01215</name>
</gene>
<sequence length="389" mass="44688">MFWNFTKFESKILLTNKKHLLLGILIILFFLLFYFYYSNSNPETVSEQKEKEIDMYNSAIDQIENDERDADEEIVYESLLEQLSLIRFQKFHLRRGEFQEYINYGLALNEERLTVHRLDNAGIPDHLIFPEVQIRQEIETLNYIDEHNLPVLTEPFVASEALVLAINTLSGLLFVTLILLSGNEILVYEQRHGSVMKGLPIFFFQKSLSKIMIHFLYLMFALILGAISMIVYAKNTNGLGNFNSPTIIYWNNDFLAVPVWQYVIIASAFFILTIIFILSLSLLMNYWMKNSFANLLVGLSIVLLPLLVTSIGEDWSFIQPLTALDFKGILSGETASAYNNPSIDLSYGLIWLALMSLIVVLAVLMSIRNQFREKNTKFARLIPGSGSER</sequence>
<name>A0A2I0QVP1_9BACI</name>
<evidence type="ECO:0000256" key="1">
    <source>
        <dbReference type="SAM" id="Coils"/>
    </source>
</evidence>
<dbReference type="RefSeq" id="WP_101330149.1">
    <property type="nucleotide sequence ID" value="NZ_PJNH01000001.1"/>
</dbReference>
<feature type="transmembrane region" description="Helical" evidence="2">
    <location>
        <begin position="161"/>
        <end position="181"/>
    </location>
</feature>
<dbReference type="OrthoDB" id="2967072at2"/>
<evidence type="ECO:0008006" key="5">
    <source>
        <dbReference type="Google" id="ProtNLM"/>
    </source>
</evidence>
<feature type="transmembrane region" description="Helical" evidence="2">
    <location>
        <begin position="348"/>
        <end position="367"/>
    </location>
</feature>
<feature type="transmembrane region" description="Helical" evidence="2">
    <location>
        <begin position="20"/>
        <end position="37"/>
    </location>
</feature>
<feature type="coiled-coil region" evidence="1">
    <location>
        <begin position="46"/>
        <end position="73"/>
    </location>
</feature>
<comment type="caution">
    <text evidence="3">The sequence shown here is derived from an EMBL/GenBank/DDBJ whole genome shotgun (WGS) entry which is preliminary data.</text>
</comment>